<dbReference type="RefSeq" id="WP_015285307.1">
    <property type="nucleotide sequence ID" value="NC_019943.1"/>
</dbReference>
<dbReference type="Proteomes" id="UP000010824">
    <property type="component" value="Chromosome"/>
</dbReference>
<reference evidence="2" key="1">
    <citation type="submission" date="2011-12" db="EMBL/GenBank/DDBJ databases">
        <title>Complete sequence of Methanoregula formicicum SMSP.</title>
        <authorList>
            <person name="Lucas S."/>
            <person name="Han J."/>
            <person name="Lapidus A."/>
            <person name="Cheng J.-F."/>
            <person name="Goodwin L."/>
            <person name="Pitluck S."/>
            <person name="Peters L."/>
            <person name="Ovchinnikova G."/>
            <person name="Teshima H."/>
            <person name="Detter J.C."/>
            <person name="Han C."/>
            <person name="Tapia R."/>
            <person name="Land M."/>
            <person name="Hauser L."/>
            <person name="Kyrpides N."/>
            <person name="Ivanova N."/>
            <person name="Pagani I."/>
            <person name="Imachi H."/>
            <person name="Tamaki H."/>
            <person name="Sekiguchi Y."/>
            <person name="Kamagata Y."/>
            <person name="Cadillo-Quiroz H."/>
            <person name="Zinder S."/>
            <person name="Liu W.-T."/>
            <person name="Woyke T."/>
        </authorList>
    </citation>
    <scope>NUCLEOTIDE SEQUENCE [LARGE SCALE GENOMIC DNA]</scope>
    <source>
        <strain evidence="2">DSM 22288 / NBRC 105244 / SMSP</strain>
    </source>
</reference>
<protein>
    <submittedName>
        <fullName evidence="1">Uncharacterized protein</fullName>
    </submittedName>
</protein>
<gene>
    <name evidence="1" type="ordered locus">Metfor_1302</name>
</gene>
<dbReference type="HOGENOM" id="CLU_487156_0_0_2"/>
<dbReference type="EMBL" id="CP003167">
    <property type="protein sequence ID" value="AGB02344.1"/>
    <property type="molecule type" value="Genomic_DNA"/>
</dbReference>
<accession>L0HGZ4</accession>
<name>L0HGZ4_METFS</name>
<dbReference type="GeneID" id="14310615"/>
<evidence type="ECO:0000313" key="1">
    <source>
        <dbReference type="EMBL" id="AGB02344.1"/>
    </source>
</evidence>
<proteinExistence type="predicted"/>
<sequence length="559" mass="65765">MTNNPCTKFQDDDIYEVFECPEFSTFKYNFIEQYAQHNCVLADIDMVFREKFEGDAFLSTVESLTGSSLIRGAYKKAMCHIMFINYRNRHFNVPVHRESKLKSAWKYVRAVAQFAVYPLWIVYKIGIPSLHKKPKQTYQCGFRVSCCDWSFRNKCRSFDFLIDKNLLSKENVIFCIEEPISSEYRAAIDERGYDSVQIREILKNADISFLYREFLKKQFPAWLKLLIRSPLKPPYMLSLTLEILYKSLLWSKFFEDYHVGHYVVFNDDLPADIIRYIHADRSHTRTWFYIHSCSTNDFLTPPGMDDVLDTLYAFYATHHLVVWGRKMENYYRKHPHFIQCFDRFGCLFSEQVREARERPDTNTPRQKLLMKCHPKKIIGVFDTSFTETCPLGFEDMIRFVSGLLQLLEDFPDIGIIFKNKNSLKLLSEYVPQILPHYQKLQDHPRVYFTDADNTDPTECLAAADLVISAPFTSSSIEAIGAKIPALYYDASNRFPGCYYDRIPRFVAHNYAELKDFVNYWLIFCPPAEFEVYLNSYFKGELHEDFDAKAISRLREQLAS</sequence>
<dbReference type="KEGG" id="mfo:Metfor_1302"/>
<organism evidence="1 2">
    <name type="scientific">Methanoregula formicica (strain DSM 22288 / NBRC 105244 / SMSP)</name>
    <dbReference type="NCBI Taxonomy" id="593750"/>
    <lineage>
        <taxon>Archaea</taxon>
        <taxon>Methanobacteriati</taxon>
        <taxon>Methanobacteriota</taxon>
        <taxon>Stenosarchaea group</taxon>
        <taxon>Methanomicrobia</taxon>
        <taxon>Methanomicrobiales</taxon>
        <taxon>Methanoregulaceae</taxon>
        <taxon>Methanoregula</taxon>
    </lineage>
</organism>
<keyword evidence="2" id="KW-1185">Reference proteome</keyword>
<dbReference type="InParanoid" id="L0HGZ4"/>
<reference evidence="1 2" key="2">
    <citation type="journal article" date="2014" name="Genome Announc.">
        <title>Complete Genome Sequence of Methanoregula formicica SMSPT, a Mesophilic Hydrogenotrophic Methanogen Isolated from a Methanogenic Upflow Anaerobic Sludge Blanket Reactor.</title>
        <authorList>
            <person name="Yamamoto K."/>
            <person name="Tamaki H."/>
            <person name="Cadillo-Quiroz H."/>
            <person name="Imachi H."/>
            <person name="Kyrpides N."/>
            <person name="Woyke T."/>
            <person name="Goodwin L."/>
            <person name="Zinder S.H."/>
            <person name="Kamagata Y."/>
            <person name="Liu W.T."/>
        </authorList>
    </citation>
    <scope>NUCLEOTIDE SEQUENCE [LARGE SCALE GENOMIC DNA]</scope>
    <source>
        <strain evidence="2">DSM 22288 / NBRC 105244 / SMSP</strain>
    </source>
</reference>
<dbReference type="NCBIfam" id="TIGR04417">
    <property type="entry name" value="PFTS_polysacc"/>
    <property type="match status" value="1"/>
</dbReference>
<dbReference type="SUPFAM" id="SSF53756">
    <property type="entry name" value="UDP-Glycosyltransferase/glycogen phosphorylase"/>
    <property type="match status" value="1"/>
</dbReference>
<dbReference type="OrthoDB" id="148250at2157"/>
<evidence type="ECO:0000313" key="2">
    <source>
        <dbReference type="Proteomes" id="UP000010824"/>
    </source>
</evidence>
<dbReference type="InterPro" id="IPR030932">
    <property type="entry name" value="PFTS_polysacc"/>
</dbReference>
<dbReference type="AlphaFoldDB" id="L0HGZ4"/>